<accession>A0A6B5FBB4</accession>
<proteinExistence type="predicted"/>
<name>A0A6B5FBB4_STAAU</name>
<evidence type="ECO:0000313" key="2">
    <source>
        <dbReference type="Proteomes" id="UP000238775"/>
    </source>
</evidence>
<dbReference type="AlphaFoldDB" id="A0A6B5FBB4"/>
<gene>
    <name evidence="1" type="ORF">CV021_12805</name>
</gene>
<comment type="caution">
    <text evidence="1">The sequence shown here is derived from an EMBL/GenBank/DDBJ whole genome shotgun (WGS) entry which is preliminary data.</text>
</comment>
<organism evidence="1 2">
    <name type="scientific">Staphylococcus aureus</name>
    <dbReference type="NCBI Taxonomy" id="1280"/>
    <lineage>
        <taxon>Bacteria</taxon>
        <taxon>Bacillati</taxon>
        <taxon>Bacillota</taxon>
        <taxon>Bacilli</taxon>
        <taxon>Bacillales</taxon>
        <taxon>Staphylococcaceae</taxon>
        <taxon>Staphylococcus</taxon>
    </lineage>
</organism>
<dbReference type="Proteomes" id="UP000238775">
    <property type="component" value="Unassembled WGS sequence"/>
</dbReference>
<reference evidence="1 2" key="1">
    <citation type="submission" date="2017-11" db="EMBL/GenBank/DDBJ databases">
        <authorList>
            <person name="Founou R.C."/>
            <person name="Founou L."/>
            <person name="Allam M."/>
            <person name="Ismail A."/>
            <person name="Essack S.Y."/>
        </authorList>
    </citation>
    <scope>NUCLEOTIDE SEQUENCE [LARGE SCALE GENOMIC DNA]</scope>
    <source>
        <strain evidence="1 2">G703N2B1</strain>
    </source>
</reference>
<dbReference type="InterPro" id="IPR011856">
    <property type="entry name" value="tRNA_endonuc-like_dom_sf"/>
</dbReference>
<evidence type="ECO:0000313" key="1">
    <source>
        <dbReference type="EMBL" id="PPJ71797.1"/>
    </source>
</evidence>
<dbReference type="InterPro" id="IPR011335">
    <property type="entry name" value="Restrct_endonuc-II-like"/>
</dbReference>
<dbReference type="Gene3D" id="3.40.1350.10">
    <property type="match status" value="1"/>
</dbReference>
<dbReference type="SUPFAM" id="SSF52980">
    <property type="entry name" value="Restriction endonuclease-like"/>
    <property type="match status" value="1"/>
</dbReference>
<dbReference type="GO" id="GO:0003676">
    <property type="term" value="F:nucleic acid binding"/>
    <property type="evidence" value="ECO:0007669"/>
    <property type="project" value="InterPro"/>
</dbReference>
<dbReference type="EMBL" id="PGWZ01000462">
    <property type="protein sequence ID" value="PPJ71797.1"/>
    <property type="molecule type" value="Genomic_DNA"/>
</dbReference>
<sequence>MTKHYKNEAAFQKDVMQFLKSQPNVFAVKYWAGNQFTVNGIPDILACINGQFHGIELKTNTGIVRGIQKERMNQIREAGGYAYVLRPKDFQNWKLRWFDAI</sequence>
<dbReference type="RefSeq" id="WP_000160835.1">
    <property type="nucleotide sequence ID" value="NZ_BAABSP010000004.1"/>
</dbReference>
<protein>
    <submittedName>
        <fullName evidence="1">Nuclease</fullName>
    </submittedName>
</protein>